<dbReference type="GO" id="GO:0004553">
    <property type="term" value="F:hydrolase activity, hydrolyzing O-glycosyl compounds"/>
    <property type="evidence" value="ECO:0007669"/>
    <property type="project" value="InterPro"/>
</dbReference>
<dbReference type="InterPro" id="IPR006102">
    <property type="entry name" value="Ig-like_GH2"/>
</dbReference>
<evidence type="ECO:0008006" key="9">
    <source>
        <dbReference type="Google" id="ProtNLM"/>
    </source>
</evidence>
<dbReference type="SUPFAM" id="SSF49303">
    <property type="entry name" value="beta-Galactosidase/glucuronidase domain"/>
    <property type="match status" value="1"/>
</dbReference>
<evidence type="ECO:0000256" key="1">
    <source>
        <dbReference type="ARBA" id="ARBA00007401"/>
    </source>
</evidence>
<evidence type="ECO:0000259" key="4">
    <source>
        <dbReference type="Pfam" id="PF00703"/>
    </source>
</evidence>
<feature type="domain" description="Glycoside hydrolase family 2 catalytic" evidence="5">
    <location>
        <begin position="363"/>
        <end position="516"/>
    </location>
</feature>
<dbReference type="InterPro" id="IPR051913">
    <property type="entry name" value="GH2_Domain-Containing"/>
</dbReference>
<dbReference type="InterPro" id="IPR006104">
    <property type="entry name" value="Glyco_hydro_2_N"/>
</dbReference>
<organism evidence="7 8">
    <name type="scientific">Venturia inaequalis</name>
    <name type="common">Apple scab fungus</name>
    <dbReference type="NCBI Taxonomy" id="5025"/>
    <lineage>
        <taxon>Eukaryota</taxon>
        <taxon>Fungi</taxon>
        <taxon>Dikarya</taxon>
        <taxon>Ascomycota</taxon>
        <taxon>Pezizomycotina</taxon>
        <taxon>Dothideomycetes</taxon>
        <taxon>Pleosporomycetidae</taxon>
        <taxon>Venturiales</taxon>
        <taxon>Venturiaceae</taxon>
        <taxon>Venturia</taxon>
    </lineage>
</organism>
<dbReference type="InterPro" id="IPR013783">
    <property type="entry name" value="Ig-like_fold"/>
</dbReference>
<dbReference type="InterPro" id="IPR006103">
    <property type="entry name" value="Glyco_hydro_2_cat"/>
</dbReference>
<name>A0A8H3UGN7_VENIN</name>
<protein>
    <recommendedName>
        <fullName evidence="9">Glycoside hydrolase family 2 protein</fullName>
    </recommendedName>
</protein>
<sequence length="645" mass="72934">MESTAQYPRPDFERTKLNWKSLNGPWEFVFDDKDIGLQDKWHKHGLPAAEESSMITVPFVFQTPASGIHDRGVHEVVWYQKSIEDLRTEEEIKTGNRVLIRFGAVDYEATIWVNGNNIGFHRGGHVPFDLDITNALEQIDRRTNSSFVTIRVFDSAFDLTQPRGKQYWAAEPENIWYTPSSGIWQSVWLESVPRARIADASNGTILRTDDIESGCIVATISTTGRRVGEELHVEIEAQFEGVSIGDIARQALTKEHNSAVIKRSVQATAAQLQNLPKSLEDMLESGVALWSPENPNLYDLVIRLIDSSNKVIDEVKTTIGMRSTDWSKGDGTFRLNGKPYFQALILDQGYWPDTGMTPPSPSSLKHDIDLAKQMGFNGCRKHQKVEDPIFLYWADKLGFLVWGEMANAYEFSDEYADRFNQEWMESVRRDINHPSIITWTPINESWGYKSLKHNRQERNHIRSLYYMTKTLDPTRSINDNCGWEHVITDLTTFHDYTEAPTLTKTCASIEGIVDKKSNNNVFVDAIAGDVGCKHVPGAPIICTEFGGINIAPAQGEKAAGEKDWGYVTASDPKDLLKRYEDLVMGIVKGGLCCGFVYTQLTDIEQEVNGLYSFDRRPKLDVDAVRQINESACKLYHDQIKKTSLS</sequence>
<dbReference type="Gene3D" id="2.60.40.10">
    <property type="entry name" value="Immunoglobulins"/>
    <property type="match status" value="1"/>
</dbReference>
<evidence type="ECO:0000256" key="2">
    <source>
        <dbReference type="ARBA" id="ARBA00022801"/>
    </source>
</evidence>
<evidence type="ECO:0000256" key="3">
    <source>
        <dbReference type="ARBA" id="ARBA00023295"/>
    </source>
</evidence>
<dbReference type="Gene3D" id="2.60.120.260">
    <property type="entry name" value="Galactose-binding domain-like"/>
    <property type="match status" value="1"/>
</dbReference>
<keyword evidence="3" id="KW-0326">Glycosidase</keyword>
<dbReference type="InterPro" id="IPR017853">
    <property type="entry name" value="GH"/>
</dbReference>
<dbReference type="InterPro" id="IPR008979">
    <property type="entry name" value="Galactose-bd-like_sf"/>
</dbReference>
<dbReference type="SUPFAM" id="SSF49785">
    <property type="entry name" value="Galactose-binding domain-like"/>
    <property type="match status" value="1"/>
</dbReference>
<dbReference type="Pfam" id="PF02837">
    <property type="entry name" value="Glyco_hydro_2_N"/>
    <property type="match status" value="1"/>
</dbReference>
<evidence type="ECO:0000259" key="5">
    <source>
        <dbReference type="Pfam" id="PF02836"/>
    </source>
</evidence>
<dbReference type="InterPro" id="IPR006101">
    <property type="entry name" value="Glyco_hydro_2"/>
</dbReference>
<evidence type="ECO:0000313" key="7">
    <source>
        <dbReference type="EMBL" id="KAE9969854.1"/>
    </source>
</evidence>
<feature type="domain" description="Glycoside hydrolase family 2 immunoglobulin-like beta-sandwich" evidence="4">
    <location>
        <begin position="266"/>
        <end position="322"/>
    </location>
</feature>
<comment type="similarity">
    <text evidence="1">Belongs to the glycosyl hydrolase 2 family.</text>
</comment>
<reference evidence="7 8" key="1">
    <citation type="submission" date="2018-12" db="EMBL/GenBank/DDBJ databases">
        <title>Venturia inaequalis Genome Resource.</title>
        <authorList>
            <person name="Lichtner F.J."/>
        </authorList>
    </citation>
    <scope>NUCLEOTIDE SEQUENCE [LARGE SCALE GENOMIC DNA]</scope>
    <source>
        <strain evidence="7 8">120213</strain>
    </source>
</reference>
<dbReference type="InterPro" id="IPR036156">
    <property type="entry name" value="Beta-gal/glucu_dom_sf"/>
</dbReference>
<dbReference type="Pfam" id="PF02836">
    <property type="entry name" value="Glyco_hydro_2_C"/>
    <property type="match status" value="1"/>
</dbReference>
<keyword evidence="2" id="KW-0378">Hydrolase</keyword>
<feature type="domain" description="Glycosyl hydrolases family 2 sugar binding" evidence="6">
    <location>
        <begin position="20"/>
        <end position="142"/>
    </location>
</feature>
<evidence type="ECO:0000313" key="8">
    <source>
        <dbReference type="Proteomes" id="UP000447873"/>
    </source>
</evidence>
<evidence type="ECO:0000259" key="6">
    <source>
        <dbReference type="Pfam" id="PF02837"/>
    </source>
</evidence>
<dbReference type="AlphaFoldDB" id="A0A8H3UGN7"/>
<accession>A0A8H3UGN7</accession>
<dbReference type="PANTHER" id="PTHR42732">
    <property type="entry name" value="BETA-GALACTOSIDASE"/>
    <property type="match status" value="1"/>
</dbReference>
<dbReference type="PRINTS" id="PR00132">
    <property type="entry name" value="GLHYDRLASE2"/>
</dbReference>
<dbReference type="GO" id="GO:0005975">
    <property type="term" value="P:carbohydrate metabolic process"/>
    <property type="evidence" value="ECO:0007669"/>
    <property type="project" value="InterPro"/>
</dbReference>
<dbReference type="EMBL" id="WNWS01000352">
    <property type="protein sequence ID" value="KAE9969854.1"/>
    <property type="molecule type" value="Genomic_DNA"/>
</dbReference>
<comment type="caution">
    <text evidence="7">The sequence shown here is derived from an EMBL/GenBank/DDBJ whole genome shotgun (WGS) entry which is preliminary data.</text>
</comment>
<dbReference type="SUPFAM" id="SSF51445">
    <property type="entry name" value="(Trans)glycosidases"/>
    <property type="match status" value="1"/>
</dbReference>
<proteinExistence type="inferred from homology"/>
<dbReference type="Gene3D" id="3.20.20.80">
    <property type="entry name" value="Glycosidases"/>
    <property type="match status" value="1"/>
</dbReference>
<dbReference type="Pfam" id="PF00703">
    <property type="entry name" value="Glyco_hydro_2"/>
    <property type="match status" value="1"/>
</dbReference>
<dbReference type="PANTHER" id="PTHR42732:SF4">
    <property type="entry name" value="BETA-MANNOSIDASE"/>
    <property type="match status" value="1"/>
</dbReference>
<gene>
    <name evidence="7" type="ORF">EG328_006641</name>
</gene>
<dbReference type="Proteomes" id="UP000447873">
    <property type="component" value="Unassembled WGS sequence"/>
</dbReference>